<dbReference type="Pfam" id="PF13370">
    <property type="entry name" value="Fer4_13"/>
    <property type="match status" value="1"/>
</dbReference>
<feature type="compositionally biased region" description="Basic and acidic residues" evidence="4">
    <location>
        <begin position="387"/>
        <end position="397"/>
    </location>
</feature>
<feature type="region of interest" description="Disordered" evidence="4">
    <location>
        <begin position="387"/>
        <end position="406"/>
    </location>
</feature>
<dbReference type="InterPro" id="IPR017896">
    <property type="entry name" value="4Fe4S_Fe-S-bd"/>
</dbReference>
<keyword evidence="7" id="KW-1185">Reference proteome</keyword>
<keyword evidence="1" id="KW-0479">Metal-binding</keyword>
<dbReference type="GO" id="GO:0009055">
    <property type="term" value="F:electron transfer activity"/>
    <property type="evidence" value="ECO:0007669"/>
    <property type="project" value="InterPro"/>
</dbReference>
<dbReference type="PANTHER" id="PTHR44579">
    <property type="entry name" value="OS01G0730500 PROTEIN"/>
    <property type="match status" value="1"/>
</dbReference>
<proteinExistence type="predicted"/>
<organism evidence="6 7">
    <name type="scientific">Pelagomonas calceolata</name>
    <dbReference type="NCBI Taxonomy" id="35677"/>
    <lineage>
        <taxon>Eukaryota</taxon>
        <taxon>Sar</taxon>
        <taxon>Stramenopiles</taxon>
        <taxon>Ochrophyta</taxon>
        <taxon>Pelagophyceae</taxon>
        <taxon>Pelagomonadales</taxon>
        <taxon>Pelagomonadaceae</taxon>
        <taxon>Pelagomonas</taxon>
    </lineage>
</organism>
<evidence type="ECO:0000259" key="5">
    <source>
        <dbReference type="PROSITE" id="PS51379"/>
    </source>
</evidence>
<evidence type="ECO:0000313" key="7">
    <source>
        <dbReference type="Proteomes" id="UP000789595"/>
    </source>
</evidence>
<evidence type="ECO:0000256" key="2">
    <source>
        <dbReference type="ARBA" id="ARBA00023004"/>
    </source>
</evidence>
<name>A0A8J2SGT0_9STRA</name>
<evidence type="ECO:0000256" key="1">
    <source>
        <dbReference type="ARBA" id="ARBA00022723"/>
    </source>
</evidence>
<keyword evidence="2" id="KW-0408">Iron</keyword>
<dbReference type="InterPro" id="IPR001080">
    <property type="entry name" value="3Fe4S_ferredoxin"/>
</dbReference>
<dbReference type="PANTHER" id="PTHR44579:SF2">
    <property type="entry name" value="OS01G0730500 PROTEIN"/>
    <property type="match status" value="1"/>
</dbReference>
<evidence type="ECO:0000313" key="6">
    <source>
        <dbReference type="EMBL" id="CAH0371645.1"/>
    </source>
</evidence>
<comment type="caution">
    <text evidence="6">The sequence shown here is derived from an EMBL/GenBank/DDBJ whole genome shotgun (WGS) entry which is preliminary data.</text>
</comment>
<dbReference type="Gene3D" id="3.30.70.20">
    <property type="match status" value="1"/>
</dbReference>
<evidence type="ECO:0000256" key="3">
    <source>
        <dbReference type="ARBA" id="ARBA00023014"/>
    </source>
</evidence>
<dbReference type="Proteomes" id="UP000789595">
    <property type="component" value="Unassembled WGS sequence"/>
</dbReference>
<dbReference type="PRINTS" id="PR00352">
    <property type="entry name" value="3FE4SFRDOXIN"/>
</dbReference>
<protein>
    <recommendedName>
        <fullName evidence="5">4Fe-4S ferredoxin-type domain-containing protein</fullName>
    </recommendedName>
</protein>
<reference evidence="6" key="1">
    <citation type="submission" date="2021-11" db="EMBL/GenBank/DDBJ databases">
        <authorList>
            <consortium name="Genoscope - CEA"/>
            <person name="William W."/>
        </authorList>
    </citation>
    <scope>NUCLEOTIDE SEQUENCE</scope>
</reference>
<sequence>MRSVIVWLVSAGALRPPGRRPKPTAKPFAPDTDALDDFFTQLDPDAVVATAPEDAAPAAPAADWAGGWDAPAVETGAWVADAAPAFVPEGLGGPEWESLEDDAATELALDVLATPRSATESLDDDDDDELVMKPTDDAELALDVLATPRSATKNAGVEFSHPQLNAGDSVEVLCEDDGVWYEATLKEVGLGICIADYGEGFEPEVVEVTRVRIPDLDLITKIQAVPEEQSVEYGEVDSHLLIERDKNGRPAHAGYTYVDEQTCVGCYNCAMVAPATFFMEDTYGSARVFHQHGDAAEIIEEAIDTCPVDCIHAVSFDELERLEIERRDQVINFAGRNMARAEGKNIMVASMTSSAGGRFSRVQEFEEIVEDDEFRMKAEAKAVERKQRAREDVERISGVRQTSVEL</sequence>
<dbReference type="GO" id="GO:0051536">
    <property type="term" value="F:iron-sulfur cluster binding"/>
    <property type="evidence" value="ECO:0007669"/>
    <property type="project" value="UniProtKB-KW"/>
</dbReference>
<keyword evidence="3" id="KW-0411">Iron-sulfur</keyword>
<dbReference type="EMBL" id="CAKKNE010000003">
    <property type="protein sequence ID" value="CAH0371645.1"/>
    <property type="molecule type" value="Genomic_DNA"/>
</dbReference>
<dbReference type="PROSITE" id="PS51379">
    <property type="entry name" value="4FE4S_FER_2"/>
    <property type="match status" value="1"/>
</dbReference>
<gene>
    <name evidence="6" type="ORF">PECAL_3P15960</name>
</gene>
<accession>A0A8J2SGT0</accession>
<dbReference type="OrthoDB" id="376357at2759"/>
<evidence type="ECO:0000256" key="4">
    <source>
        <dbReference type="SAM" id="MobiDB-lite"/>
    </source>
</evidence>
<dbReference type="AlphaFoldDB" id="A0A8J2SGT0"/>
<feature type="domain" description="4Fe-4S ferredoxin-type" evidence="5">
    <location>
        <begin position="254"/>
        <end position="282"/>
    </location>
</feature>
<dbReference type="GO" id="GO:0005506">
    <property type="term" value="F:iron ion binding"/>
    <property type="evidence" value="ECO:0007669"/>
    <property type="project" value="InterPro"/>
</dbReference>
<dbReference type="SUPFAM" id="SSF54862">
    <property type="entry name" value="4Fe-4S ferredoxins"/>
    <property type="match status" value="1"/>
</dbReference>